<proteinExistence type="predicted"/>
<accession>A0A4U0X652</accession>
<keyword evidence="3" id="KW-1185">Reference proteome</keyword>
<gene>
    <name evidence="2" type="ORF">B0A55_05642</name>
</gene>
<organism evidence="2 3">
    <name type="scientific">Friedmanniomyces simplex</name>
    <dbReference type="NCBI Taxonomy" id="329884"/>
    <lineage>
        <taxon>Eukaryota</taxon>
        <taxon>Fungi</taxon>
        <taxon>Dikarya</taxon>
        <taxon>Ascomycota</taxon>
        <taxon>Pezizomycotina</taxon>
        <taxon>Dothideomycetes</taxon>
        <taxon>Dothideomycetidae</taxon>
        <taxon>Mycosphaerellales</taxon>
        <taxon>Teratosphaeriaceae</taxon>
        <taxon>Friedmanniomyces</taxon>
    </lineage>
</organism>
<dbReference type="AlphaFoldDB" id="A0A4U0X652"/>
<dbReference type="EMBL" id="NAJQ01000360">
    <property type="protein sequence ID" value="TKA71237.1"/>
    <property type="molecule type" value="Genomic_DNA"/>
</dbReference>
<sequence>MPAYAEARNARYAGMAARPLETSDSNPTTMQPEPQQALYPAPPVHEKPVGLEKEVPQRLELLTQKHFDIDLTLDVDDFVVFKREAEAPATRKRQVIALEEEEEDEDELRYQMREVELGRKEIELRRKMRGLEKKRKKVVAKREDYEKFELAERQTELEGKKLERRKKLRRLRKKTA</sequence>
<dbReference type="Proteomes" id="UP000309340">
    <property type="component" value="Unassembled WGS sequence"/>
</dbReference>
<name>A0A4U0X652_9PEZI</name>
<feature type="region of interest" description="Disordered" evidence="1">
    <location>
        <begin position="1"/>
        <end position="47"/>
    </location>
</feature>
<evidence type="ECO:0000313" key="3">
    <source>
        <dbReference type="Proteomes" id="UP000309340"/>
    </source>
</evidence>
<protein>
    <submittedName>
        <fullName evidence="2">Uncharacterized protein</fullName>
    </submittedName>
</protein>
<comment type="caution">
    <text evidence="2">The sequence shown here is derived from an EMBL/GenBank/DDBJ whole genome shotgun (WGS) entry which is preliminary data.</text>
</comment>
<evidence type="ECO:0000256" key="1">
    <source>
        <dbReference type="SAM" id="MobiDB-lite"/>
    </source>
</evidence>
<reference evidence="2 3" key="1">
    <citation type="submission" date="2017-03" db="EMBL/GenBank/DDBJ databases">
        <title>Genomes of endolithic fungi from Antarctica.</title>
        <authorList>
            <person name="Coleine C."/>
            <person name="Masonjones S."/>
            <person name="Stajich J.E."/>
        </authorList>
    </citation>
    <scope>NUCLEOTIDE SEQUENCE [LARGE SCALE GENOMIC DNA]</scope>
    <source>
        <strain evidence="2 3">CCFEE 5184</strain>
    </source>
</reference>
<feature type="compositionally biased region" description="Polar residues" evidence="1">
    <location>
        <begin position="22"/>
        <end position="34"/>
    </location>
</feature>
<evidence type="ECO:0000313" key="2">
    <source>
        <dbReference type="EMBL" id="TKA71237.1"/>
    </source>
</evidence>